<dbReference type="GO" id="GO:0050821">
    <property type="term" value="P:protein stabilization"/>
    <property type="evidence" value="ECO:0007669"/>
    <property type="project" value="TreeGrafter"/>
</dbReference>
<name>A0A2T1N6K3_9FLAO</name>
<dbReference type="RefSeq" id="WP_027879336.1">
    <property type="nucleotide sequence ID" value="NZ_JACHWV010000002.1"/>
</dbReference>
<evidence type="ECO:0000256" key="2">
    <source>
        <dbReference type="ARBA" id="ARBA00022729"/>
    </source>
</evidence>
<feature type="coiled-coil region" evidence="3">
    <location>
        <begin position="78"/>
        <end position="105"/>
    </location>
</feature>
<evidence type="ECO:0000256" key="3">
    <source>
        <dbReference type="SAM" id="Coils"/>
    </source>
</evidence>
<keyword evidence="2" id="KW-0732">Signal</keyword>
<dbReference type="InterPro" id="IPR024930">
    <property type="entry name" value="Skp_dom_sf"/>
</dbReference>
<evidence type="ECO:0000256" key="1">
    <source>
        <dbReference type="ARBA" id="ARBA00009091"/>
    </source>
</evidence>
<dbReference type="PANTHER" id="PTHR35089:SF1">
    <property type="entry name" value="CHAPERONE PROTEIN SKP"/>
    <property type="match status" value="1"/>
</dbReference>
<keyword evidence="3" id="KW-0175">Coiled coil</keyword>
<reference evidence="4 5" key="1">
    <citation type="submission" date="2018-03" db="EMBL/GenBank/DDBJ databases">
        <title>Mesoflavibacter sp. HG37 and Mesoflavibacter sp. HG96 sp.nov., two marine bacteria isolated from seawater of Western Pacific Ocean.</title>
        <authorList>
            <person name="Cheng H."/>
            <person name="Wu Y.-H."/>
            <person name="Guo L.-L."/>
            <person name="Xu X.-W."/>
        </authorList>
    </citation>
    <scope>NUCLEOTIDE SEQUENCE [LARGE SCALE GENOMIC DNA]</scope>
    <source>
        <strain evidence="4 5">KCTC 42117</strain>
    </source>
</reference>
<dbReference type="Proteomes" id="UP000238430">
    <property type="component" value="Unassembled WGS sequence"/>
</dbReference>
<dbReference type="InterPro" id="IPR005632">
    <property type="entry name" value="Chaperone_Skp"/>
</dbReference>
<dbReference type="PROSITE" id="PS51257">
    <property type="entry name" value="PROKAR_LIPOPROTEIN"/>
    <property type="match status" value="1"/>
</dbReference>
<comment type="caution">
    <text evidence="4">The sequence shown here is derived from an EMBL/GenBank/DDBJ whole genome shotgun (WGS) entry which is preliminary data.</text>
</comment>
<accession>A0A2T1N6K3</accession>
<dbReference type="Pfam" id="PF03938">
    <property type="entry name" value="OmpH"/>
    <property type="match status" value="1"/>
</dbReference>
<organism evidence="4 5">
    <name type="scientific">Mesoflavibacter zeaxanthinifaciens subsp. sabulilitoris</name>
    <dbReference type="NCBI Taxonomy" id="1520893"/>
    <lineage>
        <taxon>Bacteria</taxon>
        <taxon>Pseudomonadati</taxon>
        <taxon>Bacteroidota</taxon>
        <taxon>Flavobacteriia</taxon>
        <taxon>Flavobacteriales</taxon>
        <taxon>Flavobacteriaceae</taxon>
        <taxon>Mesoflavibacter</taxon>
    </lineage>
</organism>
<proteinExistence type="inferred from homology"/>
<evidence type="ECO:0000313" key="4">
    <source>
        <dbReference type="EMBL" id="PSG87211.1"/>
    </source>
</evidence>
<dbReference type="EMBL" id="PXOT01000027">
    <property type="protein sequence ID" value="PSG87211.1"/>
    <property type="molecule type" value="Genomic_DNA"/>
</dbReference>
<protein>
    <submittedName>
        <fullName evidence="4">OmpH family outer membrane protein</fullName>
    </submittedName>
</protein>
<dbReference type="SUPFAM" id="SSF111384">
    <property type="entry name" value="OmpH-like"/>
    <property type="match status" value="1"/>
</dbReference>
<dbReference type="GO" id="GO:0005829">
    <property type="term" value="C:cytosol"/>
    <property type="evidence" value="ECO:0007669"/>
    <property type="project" value="TreeGrafter"/>
</dbReference>
<gene>
    <name evidence="4" type="ORF">C7H61_13985</name>
</gene>
<dbReference type="Gene3D" id="3.30.910.20">
    <property type="entry name" value="Skp domain"/>
    <property type="match status" value="1"/>
</dbReference>
<dbReference type="AlphaFoldDB" id="A0A2T1N6K3"/>
<dbReference type="PANTHER" id="PTHR35089">
    <property type="entry name" value="CHAPERONE PROTEIN SKP"/>
    <property type="match status" value="1"/>
</dbReference>
<dbReference type="SMART" id="SM00935">
    <property type="entry name" value="OmpH"/>
    <property type="match status" value="1"/>
</dbReference>
<keyword evidence="5" id="KW-1185">Reference proteome</keyword>
<evidence type="ECO:0000313" key="5">
    <source>
        <dbReference type="Proteomes" id="UP000238430"/>
    </source>
</evidence>
<dbReference type="OrthoDB" id="1145062at2"/>
<dbReference type="GO" id="GO:0051082">
    <property type="term" value="F:unfolded protein binding"/>
    <property type="evidence" value="ECO:0007669"/>
    <property type="project" value="InterPro"/>
</dbReference>
<sequence>MKKILAVLSIAIFITSCQKQKIGYVDNGKVINEMQEKVDLEKKYETKLNAFNAKKDSIGRAFQMEAQKFQMEAQKMSQSKAQAKYEELGQKQQMLQQQFQMEQQQISKPYQEEMDSLITKVKDYVKKYGKTNGFDVILGTVESSPSVMYAKDEYDLTETIIKDLDNNYKK</sequence>
<comment type="similarity">
    <text evidence="1">Belongs to the Skp family.</text>
</comment>